<dbReference type="Gene3D" id="3.30.1450.10">
    <property type="match status" value="1"/>
</dbReference>
<gene>
    <name evidence="2" type="ORF">BKK80_26080</name>
</gene>
<proteinExistence type="predicted"/>
<reference evidence="2 3" key="1">
    <citation type="submission" date="2016-10" db="EMBL/GenBank/DDBJ databases">
        <title>Complete genome sequences of three Cupriavidus strains isolated from various Malaysian environments.</title>
        <authorList>
            <person name="Abdullah A.A.-A."/>
            <person name="Shafie N.A.H."/>
            <person name="Lau N.S."/>
        </authorList>
    </citation>
    <scope>NUCLEOTIDE SEQUENCE [LARGE SCALE GENOMIC DNA]</scope>
    <source>
        <strain evidence="2 3">USMAA1020</strain>
    </source>
</reference>
<keyword evidence="3" id="KW-1185">Reference proteome</keyword>
<keyword evidence="1" id="KW-0732">Signal</keyword>
<protein>
    <recommendedName>
        <fullName evidence="4">Outer membrane protein assembly factor BamE</fullName>
    </recommendedName>
</protein>
<dbReference type="Proteomes" id="UP000177515">
    <property type="component" value="Chromosome 2"/>
</dbReference>
<evidence type="ECO:0008006" key="4">
    <source>
        <dbReference type="Google" id="ProtNLM"/>
    </source>
</evidence>
<dbReference type="InterPro" id="IPR037873">
    <property type="entry name" value="BamE-like"/>
</dbReference>
<evidence type="ECO:0000256" key="1">
    <source>
        <dbReference type="ARBA" id="ARBA00022729"/>
    </source>
</evidence>
<evidence type="ECO:0000313" key="3">
    <source>
        <dbReference type="Proteomes" id="UP000177515"/>
    </source>
</evidence>
<accession>A0ABM6FC96</accession>
<dbReference type="EMBL" id="CP017755">
    <property type="protein sequence ID" value="AOZ09273.1"/>
    <property type="molecule type" value="Genomic_DNA"/>
</dbReference>
<sequence>MIVLAFVVLPACSLLEPTPPPPPAPKRPALAVGMSKQQVIRIKGHPDSRIGEAGLECFQYTSPATAPLGSGALSVYFDSAGRVITFDARACSAEALRRYAGVE</sequence>
<name>A0ABM6FC96_9BURK</name>
<organism evidence="2 3">
    <name type="scientific">Cupriavidus malaysiensis</name>
    <dbReference type="NCBI Taxonomy" id="367825"/>
    <lineage>
        <taxon>Bacteria</taxon>
        <taxon>Pseudomonadati</taxon>
        <taxon>Pseudomonadota</taxon>
        <taxon>Betaproteobacteria</taxon>
        <taxon>Burkholderiales</taxon>
        <taxon>Burkholderiaceae</taxon>
        <taxon>Cupriavidus</taxon>
    </lineage>
</organism>
<evidence type="ECO:0000313" key="2">
    <source>
        <dbReference type="EMBL" id="AOZ09273.1"/>
    </source>
</evidence>